<dbReference type="GeneID" id="88856350"/>
<accession>A0ABY9XDI6</accession>
<evidence type="ECO:0000313" key="2">
    <source>
        <dbReference type="EMBL" id="WNH00655.1"/>
    </source>
</evidence>
<reference evidence="2 3" key="1">
    <citation type="journal article" date="2023" name="Access Microbiol">
        <title>The genome of a steinernematid-associated Pseudomonas piscis bacterium encodes the biosynthesis of insect toxins.</title>
        <authorList>
            <person name="Awori R.M."/>
            <person name="Hendre P."/>
            <person name="Amugune N.O."/>
        </authorList>
    </citation>
    <scope>NUCLEOTIDE SEQUENCE [LARGE SCALE GENOMIC DNA]</scope>
    <source>
        <strain evidence="2 3">97</strain>
    </source>
</reference>
<keyword evidence="3" id="KW-1185">Reference proteome</keyword>
<dbReference type="EMBL" id="CP133647">
    <property type="protein sequence ID" value="WNH00655.1"/>
    <property type="molecule type" value="Genomic_DNA"/>
</dbReference>
<gene>
    <name evidence="2" type="ORF">QL112_012295</name>
</gene>
<name>A0ABY9XDI6_9GAMM</name>
<protein>
    <submittedName>
        <fullName evidence="2">DUF2829 domain-containing protein</fullName>
    </submittedName>
</protein>
<dbReference type="RefSeq" id="WP_282885616.1">
    <property type="nucleotide sequence ID" value="NZ_CAWPOQ010000369.1"/>
</dbReference>
<evidence type="ECO:0000313" key="3">
    <source>
        <dbReference type="Proteomes" id="UP001300348"/>
    </source>
</evidence>
<sequence length="105" mass="12079">MMSDVNKLDSTQCSFNPEQYKVKVTIENDTVAPVGSFPWALIQMYLNKTVRRKVWPTNMYIGMYTVNNNSNIQNIQVTGEYGNSGLVSWQPGQDDMTWCDWELTT</sequence>
<feature type="domain" description="Thoeris anti-defense 2-like" evidence="1">
    <location>
        <begin position="36"/>
        <end position="103"/>
    </location>
</feature>
<proteinExistence type="predicted"/>
<dbReference type="InterPro" id="IPR021361">
    <property type="entry name" value="Tad2-like_dom"/>
</dbReference>
<dbReference type="Proteomes" id="UP001300348">
    <property type="component" value="Chromosome"/>
</dbReference>
<dbReference type="Pfam" id="PF11195">
    <property type="entry name" value="Tad2-like"/>
    <property type="match status" value="1"/>
</dbReference>
<organism evidence="2 3">
    <name type="scientific">Xenorhabdus griffiniae</name>
    <dbReference type="NCBI Taxonomy" id="351672"/>
    <lineage>
        <taxon>Bacteria</taxon>
        <taxon>Pseudomonadati</taxon>
        <taxon>Pseudomonadota</taxon>
        <taxon>Gammaproteobacteria</taxon>
        <taxon>Enterobacterales</taxon>
        <taxon>Morganellaceae</taxon>
        <taxon>Xenorhabdus</taxon>
    </lineage>
</organism>
<evidence type="ECO:0000259" key="1">
    <source>
        <dbReference type="Pfam" id="PF11195"/>
    </source>
</evidence>